<dbReference type="InterPro" id="IPR006680">
    <property type="entry name" value="Amidohydro-rel"/>
</dbReference>
<dbReference type="SUPFAM" id="SSF51556">
    <property type="entry name" value="Metallo-dependent hydrolases"/>
    <property type="match status" value="1"/>
</dbReference>
<dbReference type="InterPro" id="IPR011059">
    <property type="entry name" value="Metal-dep_hydrolase_composite"/>
</dbReference>
<proteinExistence type="predicted"/>
<dbReference type="Proteomes" id="UP000630887">
    <property type="component" value="Unassembled WGS sequence"/>
</dbReference>
<keyword evidence="5" id="KW-1185">Reference proteome</keyword>
<accession>A0A8J3KU81</accession>
<dbReference type="RefSeq" id="WP_239167690.1">
    <property type="nucleotide sequence ID" value="NZ_BAAALC010000014.1"/>
</dbReference>
<name>A0A8J3KU81_9ACTN</name>
<dbReference type="Pfam" id="PF01979">
    <property type="entry name" value="Amidohydro_1"/>
    <property type="match status" value="1"/>
</dbReference>
<feature type="region of interest" description="Disordered" evidence="2">
    <location>
        <begin position="44"/>
        <end position="69"/>
    </location>
</feature>
<evidence type="ECO:0000313" key="4">
    <source>
        <dbReference type="EMBL" id="GIG08708.1"/>
    </source>
</evidence>
<feature type="domain" description="Amidohydrolase-related" evidence="3">
    <location>
        <begin position="80"/>
        <end position="439"/>
    </location>
</feature>
<protein>
    <submittedName>
        <fullName evidence="4">Formimidoylglutamate deiminase</fullName>
    </submittedName>
</protein>
<dbReference type="NCBIfam" id="TIGR02022">
    <property type="entry name" value="hutF"/>
    <property type="match status" value="1"/>
</dbReference>
<dbReference type="Gene3D" id="3.20.20.140">
    <property type="entry name" value="Metal-dependent hydrolases"/>
    <property type="match status" value="1"/>
</dbReference>
<dbReference type="InterPro" id="IPR050287">
    <property type="entry name" value="MTA/SAH_deaminase"/>
</dbReference>
<evidence type="ECO:0000259" key="3">
    <source>
        <dbReference type="Pfam" id="PF01979"/>
    </source>
</evidence>
<dbReference type="GO" id="GO:0016810">
    <property type="term" value="F:hydrolase activity, acting on carbon-nitrogen (but not peptide) bonds"/>
    <property type="evidence" value="ECO:0007669"/>
    <property type="project" value="InterPro"/>
</dbReference>
<dbReference type="InterPro" id="IPR010252">
    <property type="entry name" value="HutF"/>
</dbReference>
<comment type="caution">
    <text evidence="4">The sequence shown here is derived from an EMBL/GenBank/DDBJ whole genome shotgun (WGS) entry which is preliminary data.</text>
</comment>
<dbReference type="NCBIfam" id="NF006681">
    <property type="entry name" value="PRK09229.1-2"/>
    <property type="match status" value="1"/>
</dbReference>
<dbReference type="AlphaFoldDB" id="A0A8J3KU81"/>
<sequence length="464" mass="49895">MLIHCQYAWLPDGIYPDVVLEIHESRLTRITRPQDRDDLARTVAEIPDSGVSSPQSAQDRRREAGTGRGGGVVYRAGLTMPGFADAHSHAFHRALRGRTHGDRGSFWTWREQMYRVAAALDPDSYYRLARGVYGEMALGGVTSVGEFHYLHHGPGGTPYADPNAMSHALISAAQDAGLRITLLDTLYLTASVDGKPLEGPQLRFGDGDALRWADRVDALPDAPHLVVGAAIHSVRAVPLPQMATVAAWAAGRPLHAHVSEQRAENEACLAEHGRTPTEVLADFGAVHETFTAVHATHLTHRDMALLSDSYACFCPTTERDLGDGIGPARALADAGTRLTLGSDSHAVIDFFEESRALELHERLATEQRGHFTAAELRAAATAAGHTSLGWPDAGRIEVGARADLVTVALDSPRTAGIDPEGVLFAASAADVTHVLADGREIVRDGRHVAVDVARELQEAITCLF</sequence>
<organism evidence="4 5">
    <name type="scientific">Catellatospora coxensis</name>
    <dbReference type="NCBI Taxonomy" id="310354"/>
    <lineage>
        <taxon>Bacteria</taxon>
        <taxon>Bacillati</taxon>
        <taxon>Actinomycetota</taxon>
        <taxon>Actinomycetes</taxon>
        <taxon>Micromonosporales</taxon>
        <taxon>Micromonosporaceae</taxon>
        <taxon>Catellatospora</taxon>
    </lineage>
</organism>
<reference evidence="4 5" key="1">
    <citation type="submission" date="2021-01" db="EMBL/GenBank/DDBJ databases">
        <title>Whole genome shotgun sequence of Catellatospora coxensis NBRC 107359.</title>
        <authorList>
            <person name="Komaki H."/>
            <person name="Tamura T."/>
        </authorList>
    </citation>
    <scope>NUCLEOTIDE SEQUENCE [LARGE SCALE GENOMIC DNA]</scope>
    <source>
        <strain evidence="4 5">NBRC 107359</strain>
    </source>
</reference>
<dbReference type="SUPFAM" id="SSF51338">
    <property type="entry name" value="Composite domain of metallo-dependent hydrolases"/>
    <property type="match status" value="1"/>
</dbReference>
<dbReference type="Gene3D" id="2.30.40.10">
    <property type="entry name" value="Urease, subunit C, domain 1"/>
    <property type="match status" value="1"/>
</dbReference>
<dbReference type="PANTHER" id="PTHR43794">
    <property type="entry name" value="AMINOHYDROLASE SSNA-RELATED"/>
    <property type="match status" value="1"/>
</dbReference>
<gene>
    <name evidence="4" type="primary">hutF</name>
    <name evidence="4" type="ORF">Cco03nite_54080</name>
</gene>
<keyword evidence="1" id="KW-0378">Hydrolase</keyword>
<dbReference type="InterPro" id="IPR032466">
    <property type="entry name" value="Metal_Hydrolase"/>
</dbReference>
<dbReference type="PANTHER" id="PTHR43794:SF11">
    <property type="entry name" value="AMIDOHYDROLASE-RELATED DOMAIN-CONTAINING PROTEIN"/>
    <property type="match status" value="1"/>
</dbReference>
<evidence type="ECO:0000256" key="1">
    <source>
        <dbReference type="ARBA" id="ARBA00022801"/>
    </source>
</evidence>
<dbReference type="EMBL" id="BONI01000051">
    <property type="protein sequence ID" value="GIG08708.1"/>
    <property type="molecule type" value="Genomic_DNA"/>
</dbReference>
<evidence type="ECO:0000256" key="2">
    <source>
        <dbReference type="SAM" id="MobiDB-lite"/>
    </source>
</evidence>
<evidence type="ECO:0000313" key="5">
    <source>
        <dbReference type="Proteomes" id="UP000630887"/>
    </source>
</evidence>